<proteinExistence type="predicted"/>
<dbReference type="AlphaFoldDB" id="A0A679FS75"/>
<name>A0A679FS75_9BACL</name>
<reference evidence="2" key="1">
    <citation type="journal article" date="2020" name="Microbiol. Resour. Announc.">
        <title>Complete Genome Sequence of Geobacillus sp. Strain E55-1, Isolated from Mine Geyser in Japan.</title>
        <authorList>
            <person name="Miyazaki K."/>
            <person name="Hase E."/>
            <person name="Tokito N."/>
        </authorList>
    </citation>
    <scope>NUCLEOTIDE SEQUENCE [LARGE SCALE GENOMIC DNA]</scope>
    <source>
        <strain evidence="2">E55-1</strain>
        <plasmid evidence="2">pGspE55-1</plasmid>
    </source>
</reference>
<organism evidence="1 2">
    <name type="scientific">Geobacillus subterraneus</name>
    <dbReference type="NCBI Taxonomy" id="129338"/>
    <lineage>
        <taxon>Bacteria</taxon>
        <taxon>Bacillati</taxon>
        <taxon>Bacillota</taxon>
        <taxon>Bacilli</taxon>
        <taxon>Bacillales</taxon>
        <taxon>Anoxybacillaceae</taxon>
        <taxon>Geobacillus</taxon>
    </lineage>
</organism>
<protein>
    <submittedName>
        <fullName evidence="1">Uncharacterized protein</fullName>
    </submittedName>
</protein>
<dbReference type="EMBL" id="AP022558">
    <property type="protein sequence ID" value="BBW98980.1"/>
    <property type="molecule type" value="Genomic_DNA"/>
</dbReference>
<dbReference type="Proteomes" id="UP000501421">
    <property type="component" value="Plasmid pGspE55-1"/>
</dbReference>
<gene>
    <name evidence="1" type="ORF">GsuE55_38130</name>
</gene>
<accession>A0A679FS75</accession>
<evidence type="ECO:0000313" key="1">
    <source>
        <dbReference type="EMBL" id="BBW98980.1"/>
    </source>
</evidence>
<geneLocation type="plasmid" evidence="1 2">
    <name>pGspE55-1</name>
</geneLocation>
<evidence type="ECO:0000313" key="2">
    <source>
        <dbReference type="Proteomes" id="UP000501421"/>
    </source>
</evidence>
<keyword evidence="2" id="KW-1185">Reference proteome</keyword>
<keyword evidence="1" id="KW-0614">Plasmid</keyword>
<sequence>MLMKMDIDFSYDFKWVKEFEVSERLSEEELAEGLEPETMTLKFCVTHHADQRSKEEGRFFDWEDVESLVLEKAHKFFHLKSGAEFAIVNERKTMAVICRLLVHQGEMVLVVKTVVRKVLVSSYGEREKKVFVTRKTVCI</sequence>